<reference evidence="2" key="1">
    <citation type="journal article" date="2020" name="Stud. Mycol.">
        <title>101 Dothideomycetes genomes: a test case for predicting lifestyles and emergence of pathogens.</title>
        <authorList>
            <person name="Haridas S."/>
            <person name="Albert R."/>
            <person name="Binder M."/>
            <person name="Bloem J."/>
            <person name="Labutti K."/>
            <person name="Salamov A."/>
            <person name="Andreopoulos B."/>
            <person name="Baker S."/>
            <person name="Barry K."/>
            <person name="Bills G."/>
            <person name="Bluhm B."/>
            <person name="Cannon C."/>
            <person name="Castanera R."/>
            <person name="Culley D."/>
            <person name="Daum C."/>
            <person name="Ezra D."/>
            <person name="Gonzalez J."/>
            <person name="Henrissat B."/>
            <person name="Kuo A."/>
            <person name="Liang C."/>
            <person name="Lipzen A."/>
            <person name="Lutzoni F."/>
            <person name="Magnuson J."/>
            <person name="Mondo S."/>
            <person name="Nolan M."/>
            <person name="Ohm R."/>
            <person name="Pangilinan J."/>
            <person name="Park H.-J."/>
            <person name="Ramirez L."/>
            <person name="Alfaro M."/>
            <person name="Sun H."/>
            <person name="Tritt A."/>
            <person name="Yoshinaga Y."/>
            <person name="Zwiers L.-H."/>
            <person name="Turgeon B."/>
            <person name="Goodwin S."/>
            <person name="Spatafora J."/>
            <person name="Crous P."/>
            <person name="Grigoriev I."/>
        </authorList>
    </citation>
    <scope>NUCLEOTIDE SEQUENCE</scope>
    <source>
        <strain evidence="2">CBS 109.77</strain>
    </source>
</reference>
<dbReference type="Proteomes" id="UP000799757">
    <property type="component" value="Unassembled WGS sequence"/>
</dbReference>
<feature type="region of interest" description="Disordered" evidence="1">
    <location>
        <begin position="19"/>
        <end position="50"/>
    </location>
</feature>
<name>A0A6A6XH79_9PLEO</name>
<organism evidence="2 3">
    <name type="scientific">Melanomma pulvis-pyrius CBS 109.77</name>
    <dbReference type="NCBI Taxonomy" id="1314802"/>
    <lineage>
        <taxon>Eukaryota</taxon>
        <taxon>Fungi</taxon>
        <taxon>Dikarya</taxon>
        <taxon>Ascomycota</taxon>
        <taxon>Pezizomycotina</taxon>
        <taxon>Dothideomycetes</taxon>
        <taxon>Pleosporomycetidae</taxon>
        <taxon>Pleosporales</taxon>
        <taxon>Melanommataceae</taxon>
        <taxon>Melanomma</taxon>
    </lineage>
</organism>
<accession>A0A6A6XH79</accession>
<keyword evidence="3" id="KW-1185">Reference proteome</keyword>
<protein>
    <submittedName>
        <fullName evidence="2">Uncharacterized protein</fullName>
    </submittedName>
</protein>
<evidence type="ECO:0000313" key="3">
    <source>
        <dbReference type="Proteomes" id="UP000799757"/>
    </source>
</evidence>
<dbReference type="EMBL" id="MU001856">
    <property type="protein sequence ID" value="KAF2795524.1"/>
    <property type="molecule type" value="Genomic_DNA"/>
</dbReference>
<gene>
    <name evidence="2" type="ORF">K505DRAFT_324001</name>
</gene>
<proteinExistence type="predicted"/>
<evidence type="ECO:0000313" key="2">
    <source>
        <dbReference type="EMBL" id="KAF2795524.1"/>
    </source>
</evidence>
<evidence type="ECO:0000256" key="1">
    <source>
        <dbReference type="SAM" id="MobiDB-lite"/>
    </source>
</evidence>
<sequence>MPLISSFAALVPQTIPHPWSHNCDSSYQSPAAPPTLPSTHAPSQKPLPAETQAYLSTPLCMYRTPRPSQHGGSTA</sequence>
<dbReference type="AlphaFoldDB" id="A0A6A6XH79"/>